<dbReference type="PRINTS" id="PR00146">
    <property type="entry name" value="DHPICSNTHASE"/>
</dbReference>
<dbReference type="PANTHER" id="PTHR12128:SF72">
    <property type="entry name" value="DIHYDRODIPICOLINATE SYNTHASE"/>
    <property type="match status" value="1"/>
</dbReference>
<dbReference type="InterPro" id="IPR002220">
    <property type="entry name" value="DapA-like"/>
</dbReference>
<feature type="active site" description="Schiff-base intermediate with substrate" evidence="3">
    <location>
        <position position="164"/>
    </location>
</feature>
<reference evidence="5" key="1">
    <citation type="submission" date="2021-03" db="EMBL/GenBank/DDBJ databases">
        <title>The complete genome sequence of Acetobacter sp. TBRC 12339.</title>
        <authorList>
            <person name="Charoenyingcharoen P."/>
            <person name="Yukphan P."/>
        </authorList>
    </citation>
    <scope>NUCLEOTIDE SEQUENCE</scope>
    <source>
        <strain evidence="5">TBRC 12339</strain>
    </source>
</reference>
<comment type="caution">
    <text evidence="5">The sequence shown here is derived from an EMBL/GenBank/DDBJ whole genome shotgun (WGS) entry which is preliminary data.</text>
</comment>
<dbReference type="RefSeq" id="WP_207847603.1">
    <property type="nucleotide sequence ID" value="NZ_JAFVMH010000017.1"/>
</dbReference>
<dbReference type="InterPro" id="IPR013785">
    <property type="entry name" value="Aldolase_TIM"/>
</dbReference>
<dbReference type="SMART" id="SM01130">
    <property type="entry name" value="DHDPS"/>
    <property type="match status" value="1"/>
</dbReference>
<dbReference type="GO" id="GO:0008840">
    <property type="term" value="F:4-hydroxy-tetrahydrodipicolinate synthase activity"/>
    <property type="evidence" value="ECO:0007669"/>
    <property type="project" value="TreeGrafter"/>
</dbReference>
<keyword evidence="1 2" id="KW-0456">Lyase</keyword>
<feature type="active site" description="Proton donor/acceptor" evidence="3">
    <location>
        <position position="136"/>
    </location>
</feature>
<evidence type="ECO:0000256" key="1">
    <source>
        <dbReference type="ARBA" id="ARBA00023239"/>
    </source>
</evidence>
<dbReference type="PIRSF" id="PIRSF001365">
    <property type="entry name" value="DHDPS"/>
    <property type="match status" value="1"/>
</dbReference>
<evidence type="ECO:0000313" key="5">
    <source>
        <dbReference type="EMBL" id="MBO1326760.1"/>
    </source>
</evidence>
<dbReference type="Proteomes" id="UP000664073">
    <property type="component" value="Unassembled WGS sequence"/>
</dbReference>
<gene>
    <name evidence="5" type="ORF">J2D77_16575</name>
</gene>
<evidence type="ECO:0000256" key="4">
    <source>
        <dbReference type="PIRSR" id="PIRSR001365-2"/>
    </source>
</evidence>
<dbReference type="Pfam" id="PF00701">
    <property type="entry name" value="DHDPS"/>
    <property type="match status" value="1"/>
</dbReference>
<proteinExistence type="inferred from homology"/>
<dbReference type="AlphaFoldDB" id="A0A939HP27"/>
<dbReference type="SUPFAM" id="SSF51569">
    <property type="entry name" value="Aldolase"/>
    <property type="match status" value="1"/>
</dbReference>
<evidence type="ECO:0000313" key="6">
    <source>
        <dbReference type="Proteomes" id="UP000664073"/>
    </source>
</evidence>
<accession>A0A939HP27</accession>
<comment type="similarity">
    <text evidence="2">Belongs to the DapA family.</text>
</comment>
<dbReference type="CDD" id="cd00408">
    <property type="entry name" value="DHDPS-like"/>
    <property type="match status" value="1"/>
</dbReference>
<protein>
    <submittedName>
        <fullName evidence="5">Dihydrodipicolinate synthase family protein</fullName>
    </submittedName>
</protein>
<evidence type="ECO:0000256" key="3">
    <source>
        <dbReference type="PIRSR" id="PIRSR001365-1"/>
    </source>
</evidence>
<dbReference type="EMBL" id="JAFVMH010000017">
    <property type="protein sequence ID" value="MBO1326760.1"/>
    <property type="molecule type" value="Genomic_DNA"/>
</dbReference>
<feature type="binding site" evidence="4">
    <location>
        <position position="206"/>
    </location>
    <ligand>
        <name>pyruvate</name>
        <dbReference type="ChEBI" id="CHEBI:15361"/>
    </ligand>
</feature>
<name>A0A939HP27_9PROT</name>
<organism evidence="5 6">
    <name type="scientific">Acetobacter garciniae</name>
    <dbReference type="NCBI Taxonomy" id="2817435"/>
    <lineage>
        <taxon>Bacteria</taxon>
        <taxon>Pseudomonadati</taxon>
        <taxon>Pseudomonadota</taxon>
        <taxon>Alphaproteobacteria</taxon>
        <taxon>Acetobacterales</taxon>
        <taxon>Acetobacteraceae</taxon>
        <taxon>Acetobacter</taxon>
    </lineage>
</organism>
<evidence type="ECO:0000256" key="2">
    <source>
        <dbReference type="PIRNR" id="PIRNR001365"/>
    </source>
</evidence>
<dbReference type="Gene3D" id="3.20.20.70">
    <property type="entry name" value="Aldolase class I"/>
    <property type="match status" value="1"/>
</dbReference>
<keyword evidence="6" id="KW-1185">Reference proteome</keyword>
<dbReference type="PANTHER" id="PTHR12128">
    <property type="entry name" value="DIHYDRODIPICOLINATE SYNTHASE"/>
    <property type="match status" value="1"/>
</dbReference>
<sequence length="300" mass="32311">MSIQWQGVFPAVTTKLRSDFSFDAEATQQGIDRLINDGVAGVVMMGMVGENAQLAPSEKLDVLRAAKEVVAGRVPIISGLAETNTERAMAYAKEAEGLGINGLMVFPGLTYKSDEHETISFYKSVANASGLEILLYNNPRGYGVDLTPDVVERLLEAPTITAIKEESYDTTRVTDLLSRFSDRLNVVCGVDDLILESAALGVVAWVSGMANALPRPSVELLKLAVAGDLINARKLYAALTPLFHLDTVVKLVQHIKLAENIIAGSAETVKPPRLNLEGAEREKTIAIVNKAVSDLKTLGY</sequence>